<dbReference type="SUPFAM" id="SSF55785">
    <property type="entry name" value="PYP-like sensor domain (PAS domain)"/>
    <property type="match status" value="1"/>
</dbReference>
<dbReference type="PROSITE" id="PS50110">
    <property type="entry name" value="RESPONSE_REGULATORY"/>
    <property type="match status" value="1"/>
</dbReference>
<evidence type="ECO:0000313" key="9">
    <source>
        <dbReference type="Proteomes" id="UP000266385"/>
    </source>
</evidence>
<name>A0A399RAX2_9PROT</name>
<dbReference type="InterPro" id="IPR035965">
    <property type="entry name" value="PAS-like_dom_sf"/>
</dbReference>
<dbReference type="InterPro" id="IPR004358">
    <property type="entry name" value="Sig_transdc_His_kin-like_C"/>
</dbReference>
<dbReference type="InterPro" id="IPR003594">
    <property type="entry name" value="HATPase_dom"/>
</dbReference>
<reference evidence="8 9" key="1">
    <citation type="submission" date="2018-08" db="EMBL/GenBank/DDBJ databases">
        <title>Henriciella mobilis sp. nov., isolated from seawater.</title>
        <authorList>
            <person name="Cheng H."/>
            <person name="Wu Y.-H."/>
            <person name="Xu X.-W."/>
            <person name="Guo L.-L."/>
        </authorList>
    </citation>
    <scope>NUCLEOTIDE SEQUENCE [LARGE SCALE GENOMIC DNA]</scope>
    <source>
        <strain evidence="8 9">JN25</strain>
    </source>
</reference>
<keyword evidence="3 4" id="KW-0597">Phosphoprotein</keyword>
<dbReference type="RefSeq" id="WP_119377179.1">
    <property type="nucleotide sequence ID" value="NZ_QWFX01000014.1"/>
</dbReference>
<evidence type="ECO:0000313" key="8">
    <source>
        <dbReference type="EMBL" id="RIJ27065.1"/>
    </source>
</evidence>
<dbReference type="EC" id="2.7.13.3" evidence="2"/>
<evidence type="ECO:0000256" key="5">
    <source>
        <dbReference type="SAM" id="Phobius"/>
    </source>
</evidence>
<evidence type="ECO:0000256" key="1">
    <source>
        <dbReference type="ARBA" id="ARBA00000085"/>
    </source>
</evidence>
<accession>A0A399RAX2</accession>
<evidence type="ECO:0000256" key="4">
    <source>
        <dbReference type="PROSITE-ProRule" id="PRU00169"/>
    </source>
</evidence>
<protein>
    <recommendedName>
        <fullName evidence="2">histidine kinase</fullName>
        <ecNumber evidence="2">2.7.13.3</ecNumber>
    </recommendedName>
</protein>
<proteinExistence type="predicted"/>
<gene>
    <name evidence="8" type="ORF">D1223_14605</name>
</gene>
<dbReference type="Pfam" id="PF00072">
    <property type="entry name" value="Response_reg"/>
    <property type="match status" value="1"/>
</dbReference>
<dbReference type="Gene3D" id="3.30.565.10">
    <property type="entry name" value="Histidine kinase-like ATPase, C-terminal domain"/>
    <property type="match status" value="1"/>
</dbReference>
<feature type="transmembrane region" description="Helical" evidence="5">
    <location>
        <begin position="34"/>
        <end position="54"/>
    </location>
</feature>
<dbReference type="SMART" id="SM00448">
    <property type="entry name" value="REC"/>
    <property type="match status" value="1"/>
</dbReference>
<feature type="modified residue" description="4-aspartylphosphate" evidence="4">
    <location>
        <position position="791"/>
    </location>
</feature>
<dbReference type="SMART" id="SM00388">
    <property type="entry name" value="HisKA"/>
    <property type="match status" value="1"/>
</dbReference>
<evidence type="ECO:0000259" key="7">
    <source>
        <dbReference type="PROSITE" id="PS50110"/>
    </source>
</evidence>
<dbReference type="PRINTS" id="PR00344">
    <property type="entry name" value="BCTRLSENSOR"/>
</dbReference>
<dbReference type="CDD" id="cd00082">
    <property type="entry name" value="HisKA"/>
    <property type="match status" value="1"/>
</dbReference>
<sequence>MTSPATTDETRIAEADDELGLGTGRLDHLDLLQLAFWGCLLIAVAAASVAIAWPDAVGNTGPILLISMAAGGMVFLLWVLKGAGRRLGLFPQRGAAADAVNAQMPRFGWIESLDEAVLIADQGGAPIAANERYRELTRIALAGQQDSAGPVTVDRIFSASPGLAAPIFRLSKSAKTGDAHREVLPAMTIGSDALPVQYEASVSPLPRGRIIWRLRRINGAENATGAADMKALYVEDAPIGFFAAKPDGTLTYANGWLRELIGLPETAKNVRLDDIMRPEFVKMLGRDKKSGAPGRANIMIRTRDGVEMPVQTMTTWTGRGADAQGRTVVVGNNQNQLEGEGRFLAASASRPARPDSDPMFDDAPFGAVRLEGSSVESAIIMDANKALLKMAEGRSAPGTKFSDLFLVDEDGEDELSSRLIDAIDKPVPLKLAGDEPKSVNVFVTLDNLGQPSVAYIIDMTEQKELELRLAQGEKMQAIGQLAGGVAHDFNNVLTGIMLNNDELMTRHPVGDPSYENLKSIHEFSVRAKDLVHMLLAYARQQTFKREVFDVNDFLSELSILLRQILDERIEFQNIPQRNLPYVKADKNQLETAIFNLVTNARDAMLQNGRAGGSLTIRTSRATGADAHKHGFNFVEDGDYLLIEIADTGHGIPANIMDKIFQPFFTTKDVGVGTGLGLATVYGIIKQSEGYVCPISKVGEGTTFQIYLPALRADEIPQPEIVGPEEEAVDHRPVDISGRGKILLVEDEKGVRDIAVMHLISRGYEVVAAEDGEEALEILEDEAGTFDLVISDVVMPGMDGPALIKAAKEQLGDARVIFISGYAERDLAKKLDDDREVSFLPKPFSVRQLAERVKQQLSLRKEREAA</sequence>
<dbReference type="SUPFAM" id="SSF52172">
    <property type="entry name" value="CheY-like"/>
    <property type="match status" value="1"/>
</dbReference>
<dbReference type="InterPro" id="IPR003661">
    <property type="entry name" value="HisK_dim/P_dom"/>
</dbReference>
<keyword evidence="5" id="KW-1133">Transmembrane helix</keyword>
<feature type="domain" description="Histidine kinase" evidence="6">
    <location>
        <begin position="484"/>
        <end position="711"/>
    </location>
</feature>
<feature type="domain" description="Response regulatory" evidence="7">
    <location>
        <begin position="740"/>
        <end position="856"/>
    </location>
</feature>
<dbReference type="AlphaFoldDB" id="A0A399RAX2"/>
<dbReference type="SUPFAM" id="SSF55874">
    <property type="entry name" value="ATPase domain of HSP90 chaperone/DNA topoisomerase II/histidine kinase"/>
    <property type="match status" value="1"/>
</dbReference>
<dbReference type="PANTHER" id="PTHR43065">
    <property type="entry name" value="SENSOR HISTIDINE KINASE"/>
    <property type="match status" value="1"/>
</dbReference>
<dbReference type="PROSITE" id="PS50109">
    <property type="entry name" value="HIS_KIN"/>
    <property type="match status" value="1"/>
</dbReference>
<dbReference type="PANTHER" id="PTHR43065:SF42">
    <property type="entry name" value="TWO-COMPONENT SENSOR PPRA"/>
    <property type="match status" value="1"/>
</dbReference>
<dbReference type="EMBL" id="QWFX01000014">
    <property type="protein sequence ID" value="RIJ27065.1"/>
    <property type="molecule type" value="Genomic_DNA"/>
</dbReference>
<dbReference type="SMART" id="SM00387">
    <property type="entry name" value="HATPase_c"/>
    <property type="match status" value="1"/>
</dbReference>
<feature type="transmembrane region" description="Helical" evidence="5">
    <location>
        <begin position="60"/>
        <end position="80"/>
    </location>
</feature>
<dbReference type="InterPro" id="IPR036890">
    <property type="entry name" value="HATPase_C_sf"/>
</dbReference>
<dbReference type="InterPro" id="IPR001789">
    <property type="entry name" value="Sig_transdc_resp-reg_receiver"/>
</dbReference>
<dbReference type="InterPro" id="IPR005467">
    <property type="entry name" value="His_kinase_dom"/>
</dbReference>
<dbReference type="Pfam" id="PF02518">
    <property type="entry name" value="HATPase_c"/>
    <property type="match status" value="1"/>
</dbReference>
<dbReference type="InterPro" id="IPR011006">
    <property type="entry name" value="CheY-like_superfamily"/>
</dbReference>
<dbReference type="InterPro" id="IPR036097">
    <property type="entry name" value="HisK_dim/P_sf"/>
</dbReference>
<dbReference type="Gene3D" id="1.10.287.130">
    <property type="match status" value="1"/>
</dbReference>
<comment type="caution">
    <text evidence="8">The sequence shown here is derived from an EMBL/GenBank/DDBJ whole genome shotgun (WGS) entry which is preliminary data.</text>
</comment>
<evidence type="ECO:0000256" key="2">
    <source>
        <dbReference type="ARBA" id="ARBA00012438"/>
    </source>
</evidence>
<dbReference type="GO" id="GO:0000155">
    <property type="term" value="F:phosphorelay sensor kinase activity"/>
    <property type="evidence" value="ECO:0007669"/>
    <property type="project" value="InterPro"/>
</dbReference>
<dbReference type="SUPFAM" id="SSF47384">
    <property type="entry name" value="Homodimeric domain of signal transducing histidine kinase"/>
    <property type="match status" value="1"/>
</dbReference>
<dbReference type="Proteomes" id="UP000266385">
    <property type="component" value="Unassembled WGS sequence"/>
</dbReference>
<dbReference type="Gene3D" id="3.40.50.2300">
    <property type="match status" value="1"/>
</dbReference>
<keyword evidence="9" id="KW-1185">Reference proteome</keyword>
<keyword evidence="5" id="KW-0472">Membrane</keyword>
<comment type="catalytic activity">
    <reaction evidence="1">
        <text>ATP + protein L-histidine = ADP + protein N-phospho-L-histidine.</text>
        <dbReference type="EC" id="2.7.13.3"/>
    </reaction>
</comment>
<evidence type="ECO:0000259" key="6">
    <source>
        <dbReference type="PROSITE" id="PS50109"/>
    </source>
</evidence>
<evidence type="ECO:0000256" key="3">
    <source>
        <dbReference type="ARBA" id="ARBA00022553"/>
    </source>
</evidence>
<dbReference type="OrthoDB" id="9796100at2"/>
<keyword evidence="5" id="KW-0812">Transmembrane</keyword>
<organism evidence="8 9">
    <name type="scientific">Henriciella mobilis</name>
    <dbReference type="NCBI Taxonomy" id="2305467"/>
    <lineage>
        <taxon>Bacteria</taxon>
        <taxon>Pseudomonadati</taxon>
        <taxon>Pseudomonadota</taxon>
        <taxon>Alphaproteobacteria</taxon>
        <taxon>Hyphomonadales</taxon>
        <taxon>Hyphomonadaceae</taxon>
        <taxon>Henriciella</taxon>
    </lineage>
</organism>